<keyword evidence="4" id="KW-1003">Cell membrane</keyword>
<evidence type="ECO:0000256" key="9">
    <source>
        <dbReference type="SAM" id="Phobius"/>
    </source>
</evidence>
<dbReference type="AlphaFoldDB" id="A0A382BMA8"/>
<accession>A0A382BMA8</accession>
<feature type="region of interest" description="Disordered" evidence="8">
    <location>
        <begin position="332"/>
        <end position="365"/>
    </location>
</feature>
<dbReference type="PANTHER" id="PTHR47737:SF1">
    <property type="entry name" value="GLYCINE BETAINE_PROLINE BETAINE TRANSPORT SYSTEM PERMEASE PROTEIN PROW"/>
    <property type="match status" value="1"/>
</dbReference>
<keyword evidence="7 9" id="KW-0472">Membrane</keyword>
<dbReference type="GO" id="GO:0043190">
    <property type="term" value="C:ATP-binding cassette (ABC) transporter complex"/>
    <property type="evidence" value="ECO:0007669"/>
    <property type="project" value="TreeGrafter"/>
</dbReference>
<sequence>MIKKLLTYLALPVIFIWLLITSFKASRWKPDSANELLTDFSWLNNWPKWLDIPLMKWINDGFKVFNEEYGIYFEIVNNFLLGAILSLKKFLVMLPWPLVIALVVVIVFFSSGRKLGTTVFVGICTFFIGFLHPKFWDKAIETTSIMLIGILICVLFGIPLGIVMSRSKKVRNAILPVLDLMQTIPSFCYLIPGIMLFGLGAVPAIIATVIYAIPPLVRLTDLGIRLVDIEVIEAAEAFGASRRQKLLGVQLPLALPNIMQGINQCTMMALAMVVIASMIGTRGLGDEVLLGLQQLNVGKATEAGLAIVLLAIVLDRITQAYGEKIQDRNKPLDKFNEKAKKKKAAKKQVTEESTKDGMEAAVKTN</sequence>
<feature type="transmembrane region" description="Helical" evidence="9">
    <location>
        <begin position="144"/>
        <end position="165"/>
    </location>
</feature>
<dbReference type="PANTHER" id="PTHR47737">
    <property type="entry name" value="GLYCINE BETAINE/PROLINE BETAINE TRANSPORT SYSTEM PERMEASE PROTEIN PROW"/>
    <property type="match status" value="1"/>
</dbReference>
<keyword evidence="5 9" id="KW-0812">Transmembrane</keyword>
<feature type="transmembrane region" description="Helical" evidence="9">
    <location>
        <begin position="186"/>
        <end position="213"/>
    </location>
</feature>
<dbReference type="FunFam" id="1.10.3720.10:FF:000001">
    <property type="entry name" value="Glycine betaine ABC transporter, permease"/>
    <property type="match status" value="1"/>
</dbReference>
<protein>
    <recommendedName>
        <fullName evidence="10">ABC transmembrane type-1 domain-containing protein</fullName>
    </recommendedName>
</protein>
<evidence type="ECO:0000256" key="6">
    <source>
        <dbReference type="ARBA" id="ARBA00022989"/>
    </source>
</evidence>
<dbReference type="PROSITE" id="PS50928">
    <property type="entry name" value="ABC_TM1"/>
    <property type="match status" value="1"/>
</dbReference>
<evidence type="ECO:0000256" key="1">
    <source>
        <dbReference type="ARBA" id="ARBA00004141"/>
    </source>
</evidence>
<feature type="domain" description="ABC transmembrane type-1" evidence="10">
    <location>
        <begin position="139"/>
        <end position="318"/>
    </location>
</feature>
<dbReference type="Gene3D" id="1.10.3720.10">
    <property type="entry name" value="MetI-like"/>
    <property type="match status" value="1"/>
</dbReference>
<dbReference type="InterPro" id="IPR000515">
    <property type="entry name" value="MetI-like"/>
</dbReference>
<feature type="transmembrane region" description="Helical" evidence="9">
    <location>
        <begin position="90"/>
        <end position="108"/>
    </location>
</feature>
<organism evidence="11">
    <name type="scientific">marine metagenome</name>
    <dbReference type="NCBI Taxonomy" id="408172"/>
    <lineage>
        <taxon>unclassified sequences</taxon>
        <taxon>metagenomes</taxon>
        <taxon>ecological metagenomes</taxon>
    </lineage>
</organism>
<evidence type="ECO:0000256" key="5">
    <source>
        <dbReference type="ARBA" id="ARBA00022692"/>
    </source>
</evidence>
<dbReference type="GO" id="GO:0015226">
    <property type="term" value="F:carnitine transmembrane transporter activity"/>
    <property type="evidence" value="ECO:0007669"/>
    <property type="project" value="TreeGrafter"/>
</dbReference>
<dbReference type="GO" id="GO:0031460">
    <property type="term" value="P:glycine betaine transport"/>
    <property type="evidence" value="ECO:0007669"/>
    <property type="project" value="TreeGrafter"/>
</dbReference>
<evidence type="ECO:0000313" key="11">
    <source>
        <dbReference type="EMBL" id="SVB14253.1"/>
    </source>
</evidence>
<gene>
    <name evidence="11" type="ORF">METZ01_LOCUS167107</name>
</gene>
<keyword evidence="3" id="KW-0813">Transport</keyword>
<dbReference type="GO" id="GO:0005275">
    <property type="term" value="F:amine transmembrane transporter activity"/>
    <property type="evidence" value="ECO:0007669"/>
    <property type="project" value="TreeGrafter"/>
</dbReference>
<evidence type="ECO:0000256" key="8">
    <source>
        <dbReference type="SAM" id="MobiDB-lite"/>
    </source>
</evidence>
<evidence type="ECO:0000256" key="7">
    <source>
        <dbReference type="ARBA" id="ARBA00023136"/>
    </source>
</evidence>
<keyword evidence="6 9" id="KW-1133">Transmembrane helix</keyword>
<dbReference type="Pfam" id="PF00528">
    <property type="entry name" value="BPD_transp_1"/>
    <property type="match status" value="1"/>
</dbReference>
<feature type="compositionally biased region" description="Basic and acidic residues" evidence="8">
    <location>
        <begin position="348"/>
        <end position="358"/>
    </location>
</feature>
<proteinExistence type="predicted"/>
<comment type="subcellular location">
    <subcellularLocation>
        <location evidence="2">Cell membrane</location>
    </subcellularLocation>
    <subcellularLocation>
        <location evidence="1">Membrane</location>
        <topology evidence="1">Multi-pass membrane protein</topology>
    </subcellularLocation>
</comment>
<dbReference type="GO" id="GO:0015871">
    <property type="term" value="P:choline transport"/>
    <property type="evidence" value="ECO:0007669"/>
    <property type="project" value="TreeGrafter"/>
</dbReference>
<evidence type="ECO:0000256" key="3">
    <source>
        <dbReference type="ARBA" id="ARBA00022448"/>
    </source>
</evidence>
<dbReference type="InterPro" id="IPR035906">
    <property type="entry name" value="MetI-like_sf"/>
</dbReference>
<dbReference type="EMBL" id="UINC01030220">
    <property type="protein sequence ID" value="SVB14253.1"/>
    <property type="molecule type" value="Genomic_DNA"/>
</dbReference>
<dbReference type="SUPFAM" id="SSF161098">
    <property type="entry name" value="MetI-like"/>
    <property type="match status" value="1"/>
</dbReference>
<reference evidence="11" key="1">
    <citation type="submission" date="2018-05" db="EMBL/GenBank/DDBJ databases">
        <authorList>
            <person name="Lanie J.A."/>
            <person name="Ng W.-L."/>
            <person name="Kazmierczak K.M."/>
            <person name="Andrzejewski T.M."/>
            <person name="Davidsen T.M."/>
            <person name="Wayne K.J."/>
            <person name="Tettelin H."/>
            <person name="Glass J.I."/>
            <person name="Rusch D."/>
            <person name="Podicherti R."/>
            <person name="Tsui H.-C.T."/>
            <person name="Winkler M.E."/>
        </authorList>
    </citation>
    <scope>NUCLEOTIDE SEQUENCE</scope>
</reference>
<dbReference type="CDD" id="cd06261">
    <property type="entry name" value="TM_PBP2"/>
    <property type="match status" value="1"/>
</dbReference>
<evidence type="ECO:0000256" key="4">
    <source>
        <dbReference type="ARBA" id="ARBA00022475"/>
    </source>
</evidence>
<feature type="transmembrane region" description="Helical" evidence="9">
    <location>
        <begin position="115"/>
        <end position="132"/>
    </location>
</feature>
<name>A0A382BMA8_9ZZZZ</name>
<evidence type="ECO:0000256" key="2">
    <source>
        <dbReference type="ARBA" id="ARBA00004236"/>
    </source>
</evidence>
<evidence type="ECO:0000259" key="10">
    <source>
        <dbReference type="PROSITE" id="PS50928"/>
    </source>
</evidence>